<feature type="domain" description="HTH La-type RNA-binding" evidence="16">
    <location>
        <begin position="23"/>
        <end position="112"/>
    </location>
</feature>
<evidence type="ECO:0000256" key="11">
    <source>
        <dbReference type="ARBA" id="ARBA00023242"/>
    </source>
</evidence>
<comment type="similarity">
    <text evidence="2">Belongs to the LARP7 family.</text>
</comment>
<dbReference type="InterPro" id="IPR036390">
    <property type="entry name" value="WH_DNA-bd_sf"/>
</dbReference>
<dbReference type="OrthoDB" id="439993at2759"/>
<dbReference type="Proteomes" id="UP000291343">
    <property type="component" value="Unassembled WGS sequence"/>
</dbReference>
<keyword evidence="9" id="KW-0804">Transcription</keyword>
<evidence type="ECO:0000259" key="17">
    <source>
        <dbReference type="PROSITE" id="PS51939"/>
    </source>
</evidence>
<feature type="compositionally biased region" description="Acidic residues" evidence="14">
    <location>
        <begin position="220"/>
        <end position="230"/>
    </location>
</feature>
<dbReference type="Gene3D" id="1.10.10.10">
    <property type="entry name" value="Winged helix-like DNA-binding domain superfamily/Winged helix DNA-binding domain"/>
    <property type="match status" value="1"/>
</dbReference>
<dbReference type="InterPro" id="IPR014886">
    <property type="entry name" value="La_xRRM"/>
</dbReference>
<feature type="region of interest" description="Disordered" evidence="14">
    <location>
        <begin position="462"/>
        <end position="484"/>
    </location>
</feature>
<keyword evidence="10" id="KW-0508">mRNA splicing</keyword>
<dbReference type="PRINTS" id="PR00302">
    <property type="entry name" value="LUPUSLA"/>
</dbReference>
<dbReference type="CDD" id="cd07323">
    <property type="entry name" value="LAM"/>
    <property type="match status" value="1"/>
</dbReference>
<dbReference type="PANTHER" id="PTHR22792">
    <property type="entry name" value="LUPUS LA PROTEIN-RELATED"/>
    <property type="match status" value="1"/>
</dbReference>
<dbReference type="PROSITE" id="PS51939">
    <property type="entry name" value="XRRM"/>
    <property type="match status" value="1"/>
</dbReference>
<feature type="compositionally biased region" description="Basic and acidic residues" evidence="14">
    <location>
        <begin position="1"/>
        <end position="20"/>
    </location>
</feature>
<keyword evidence="5" id="KW-0221">Differentiation</keyword>
<dbReference type="PROSITE" id="PS50961">
    <property type="entry name" value="HTH_LA"/>
    <property type="match status" value="1"/>
</dbReference>
<dbReference type="SUPFAM" id="SSF46785">
    <property type="entry name" value="Winged helix' DNA-binding domain"/>
    <property type="match status" value="1"/>
</dbReference>
<dbReference type="GO" id="GO:0007283">
    <property type="term" value="P:spermatogenesis"/>
    <property type="evidence" value="ECO:0007669"/>
    <property type="project" value="UniProtKB-KW"/>
</dbReference>
<keyword evidence="7 13" id="KW-0694">RNA-binding</keyword>
<keyword evidence="6" id="KW-0744">Spermatogenesis</keyword>
<evidence type="ECO:0000256" key="4">
    <source>
        <dbReference type="ARBA" id="ARBA00022664"/>
    </source>
</evidence>
<evidence type="ECO:0000256" key="3">
    <source>
        <dbReference type="ARBA" id="ARBA00015867"/>
    </source>
</evidence>
<evidence type="ECO:0000256" key="13">
    <source>
        <dbReference type="PROSITE-ProRule" id="PRU00332"/>
    </source>
</evidence>
<feature type="compositionally biased region" description="Basic residues" evidence="14">
    <location>
        <begin position="397"/>
        <end position="409"/>
    </location>
</feature>
<feature type="region of interest" description="Disordered" evidence="14">
    <location>
        <begin position="1"/>
        <end position="26"/>
    </location>
</feature>
<dbReference type="SMART" id="SM00715">
    <property type="entry name" value="LA"/>
    <property type="match status" value="1"/>
</dbReference>
<feature type="region of interest" description="Disordered" evidence="14">
    <location>
        <begin position="213"/>
        <end position="414"/>
    </location>
</feature>
<dbReference type="STRING" id="195883.A0A482XEM8"/>
<evidence type="ECO:0000256" key="12">
    <source>
        <dbReference type="ARBA" id="ARBA00029640"/>
    </source>
</evidence>
<evidence type="ECO:0000256" key="1">
    <source>
        <dbReference type="ARBA" id="ARBA00004642"/>
    </source>
</evidence>
<dbReference type="InterPro" id="IPR002344">
    <property type="entry name" value="Lupus_La"/>
</dbReference>
<evidence type="ECO:0000313" key="18">
    <source>
        <dbReference type="EMBL" id="RZF44010.1"/>
    </source>
</evidence>
<feature type="compositionally biased region" description="Basic and acidic residues" evidence="14">
    <location>
        <begin position="351"/>
        <end position="371"/>
    </location>
</feature>
<dbReference type="GO" id="GO:0030154">
    <property type="term" value="P:cell differentiation"/>
    <property type="evidence" value="ECO:0007669"/>
    <property type="project" value="UniProtKB-KW"/>
</dbReference>
<dbReference type="InterPro" id="IPR006630">
    <property type="entry name" value="La_HTH"/>
</dbReference>
<dbReference type="InterPro" id="IPR034887">
    <property type="entry name" value="LARP7_RRM1"/>
</dbReference>
<dbReference type="SMR" id="A0A482XEM8"/>
<dbReference type="InterPro" id="IPR035979">
    <property type="entry name" value="RBD_domain_sf"/>
</dbReference>
<dbReference type="Pfam" id="PF08777">
    <property type="entry name" value="RRM_3"/>
    <property type="match status" value="1"/>
</dbReference>
<feature type="domain" description="RRM" evidence="15">
    <location>
        <begin position="117"/>
        <end position="180"/>
    </location>
</feature>
<evidence type="ECO:0000256" key="10">
    <source>
        <dbReference type="ARBA" id="ARBA00023187"/>
    </source>
</evidence>
<evidence type="ECO:0000259" key="15">
    <source>
        <dbReference type="PROSITE" id="PS50102"/>
    </source>
</evidence>
<dbReference type="EMBL" id="QKKF02011778">
    <property type="protein sequence ID" value="RZF44010.1"/>
    <property type="molecule type" value="Genomic_DNA"/>
</dbReference>
<proteinExistence type="inferred from homology"/>
<dbReference type="CDD" id="cd12290">
    <property type="entry name" value="RRM1_LARP7"/>
    <property type="match status" value="1"/>
</dbReference>
<feature type="compositionally biased region" description="Basic and acidic residues" evidence="14">
    <location>
        <begin position="261"/>
        <end position="279"/>
    </location>
</feature>
<reference evidence="18 19" key="1">
    <citation type="journal article" date="2017" name="Gigascience">
        <title>Genome sequence of the small brown planthopper, Laodelphax striatellus.</title>
        <authorList>
            <person name="Zhu J."/>
            <person name="Jiang F."/>
            <person name="Wang X."/>
            <person name="Yang P."/>
            <person name="Bao Y."/>
            <person name="Zhao W."/>
            <person name="Wang W."/>
            <person name="Lu H."/>
            <person name="Wang Q."/>
            <person name="Cui N."/>
            <person name="Li J."/>
            <person name="Chen X."/>
            <person name="Luo L."/>
            <person name="Yu J."/>
            <person name="Kang L."/>
            <person name="Cui F."/>
        </authorList>
    </citation>
    <scope>NUCLEOTIDE SEQUENCE [LARGE SCALE GENOMIC DNA]</scope>
    <source>
        <strain evidence="18">Lst14</strain>
    </source>
</reference>
<keyword evidence="8" id="KW-0805">Transcription regulation</keyword>
<protein>
    <recommendedName>
        <fullName evidence="3">La-related protein 7</fullName>
    </recommendedName>
    <alternativeName>
        <fullName evidence="12">La ribonucleoprotein domain family member 7</fullName>
    </alternativeName>
</protein>
<dbReference type="PANTHER" id="PTHR22792:SF62">
    <property type="entry name" value="LA-RELATED PROTEIN 7"/>
    <property type="match status" value="1"/>
</dbReference>
<dbReference type="GO" id="GO:0008380">
    <property type="term" value="P:RNA splicing"/>
    <property type="evidence" value="ECO:0007669"/>
    <property type="project" value="UniProtKB-KW"/>
</dbReference>
<evidence type="ECO:0000256" key="6">
    <source>
        <dbReference type="ARBA" id="ARBA00022871"/>
    </source>
</evidence>
<feature type="compositionally biased region" description="Basic and acidic residues" evidence="14">
    <location>
        <begin position="300"/>
        <end position="336"/>
    </location>
</feature>
<dbReference type="GO" id="GO:0005654">
    <property type="term" value="C:nucleoplasm"/>
    <property type="evidence" value="ECO:0007669"/>
    <property type="project" value="UniProtKB-SubCell"/>
</dbReference>
<evidence type="ECO:0000256" key="14">
    <source>
        <dbReference type="SAM" id="MobiDB-lite"/>
    </source>
</evidence>
<evidence type="ECO:0000256" key="2">
    <source>
        <dbReference type="ARBA" id="ARBA00008680"/>
    </source>
</evidence>
<evidence type="ECO:0000256" key="7">
    <source>
        <dbReference type="ARBA" id="ARBA00022884"/>
    </source>
</evidence>
<keyword evidence="4" id="KW-0507">mRNA processing</keyword>
<dbReference type="SMART" id="SM00360">
    <property type="entry name" value="RRM"/>
    <property type="match status" value="1"/>
</dbReference>
<comment type="subcellular location">
    <subcellularLocation>
        <location evidence="1">Nucleus</location>
        <location evidence="1">Nucleoplasm</location>
    </subcellularLocation>
</comment>
<feature type="domain" description="XRRM" evidence="17">
    <location>
        <begin position="487"/>
        <end position="595"/>
    </location>
</feature>
<keyword evidence="11" id="KW-0539">Nucleus</keyword>
<evidence type="ECO:0000256" key="9">
    <source>
        <dbReference type="ARBA" id="ARBA00023163"/>
    </source>
</evidence>
<dbReference type="PROSITE" id="PS50102">
    <property type="entry name" value="RRM"/>
    <property type="match status" value="1"/>
</dbReference>
<dbReference type="Gene3D" id="3.30.70.330">
    <property type="match status" value="2"/>
</dbReference>
<dbReference type="AlphaFoldDB" id="A0A482XEM8"/>
<accession>A0A482XEM8</accession>
<evidence type="ECO:0000256" key="8">
    <source>
        <dbReference type="ARBA" id="ARBA00023015"/>
    </source>
</evidence>
<keyword evidence="19" id="KW-1185">Reference proteome</keyword>
<dbReference type="InterPro" id="IPR000504">
    <property type="entry name" value="RRM_dom"/>
</dbReference>
<evidence type="ECO:0000259" key="16">
    <source>
        <dbReference type="PROSITE" id="PS50961"/>
    </source>
</evidence>
<evidence type="ECO:0000313" key="19">
    <source>
        <dbReference type="Proteomes" id="UP000291343"/>
    </source>
</evidence>
<dbReference type="GO" id="GO:0003723">
    <property type="term" value="F:RNA binding"/>
    <property type="evidence" value="ECO:0007669"/>
    <property type="project" value="UniProtKB-UniRule"/>
</dbReference>
<dbReference type="Pfam" id="PF00076">
    <property type="entry name" value="RRM_1"/>
    <property type="match status" value="1"/>
</dbReference>
<dbReference type="SUPFAM" id="SSF54928">
    <property type="entry name" value="RNA-binding domain, RBD"/>
    <property type="match status" value="1"/>
</dbReference>
<evidence type="ECO:0000256" key="5">
    <source>
        <dbReference type="ARBA" id="ARBA00022782"/>
    </source>
</evidence>
<dbReference type="GO" id="GO:0006397">
    <property type="term" value="P:mRNA processing"/>
    <property type="evidence" value="ECO:0007669"/>
    <property type="project" value="UniProtKB-KW"/>
</dbReference>
<gene>
    <name evidence="18" type="ORF">LSTR_LSTR007282</name>
</gene>
<organism evidence="18 19">
    <name type="scientific">Laodelphax striatellus</name>
    <name type="common">Small brown planthopper</name>
    <name type="synonym">Delphax striatella</name>
    <dbReference type="NCBI Taxonomy" id="195883"/>
    <lineage>
        <taxon>Eukaryota</taxon>
        <taxon>Metazoa</taxon>
        <taxon>Ecdysozoa</taxon>
        <taxon>Arthropoda</taxon>
        <taxon>Hexapoda</taxon>
        <taxon>Insecta</taxon>
        <taxon>Pterygota</taxon>
        <taxon>Neoptera</taxon>
        <taxon>Paraneoptera</taxon>
        <taxon>Hemiptera</taxon>
        <taxon>Auchenorrhyncha</taxon>
        <taxon>Fulgoroidea</taxon>
        <taxon>Delphacidae</taxon>
        <taxon>Criomorphinae</taxon>
        <taxon>Laodelphax</taxon>
    </lineage>
</organism>
<dbReference type="InterPro" id="IPR036388">
    <property type="entry name" value="WH-like_DNA-bd_sf"/>
</dbReference>
<dbReference type="InParanoid" id="A0A482XEM8"/>
<comment type="caution">
    <text evidence="18">The sequence shown here is derived from an EMBL/GenBank/DDBJ whole genome shotgun (WGS) entry which is preliminary data.</text>
</comment>
<name>A0A482XEM8_LAOST</name>
<dbReference type="InterPro" id="IPR012677">
    <property type="entry name" value="Nucleotide-bd_a/b_plait_sf"/>
</dbReference>
<dbReference type="GO" id="GO:1990904">
    <property type="term" value="C:ribonucleoprotein complex"/>
    <property type="evidence" value="ECO:0007669"/>
    <property type="project" value="UniProtKB-UniRule"/>
</dbReference>
<dbReference type="FunCoup" id="A0A482XEM8">
    <property type="interactions" value="1519"/>
</dbReference>
<feature type="compositionally biased region" description="Basic and acidic residues" evidence="14">
    <location>
        <begin position="231"/>
        <end position="253"/>
    </location>
</feature>
<dbReference type="InterPro" id="IPR045180">
    <property type="entry name" value="La_dom_prot"/>
</dbReference>
<sequence>MGEETVKYDEKDPKEADVPKKPRGRKKLQYQTLRKQMEFYFSAANLSKDRFLGQLLKESEYVDLNVFLKFNKIKSLTSNIKDIANALQNSDLLKLTECGTKVYRAKPIESKSNAEECTIYVENIPAKADHDFLTEIFSGYGEIDYVSIPRFQHSKMNKGFAFIEFKEPESVEKAVTAFKGFGSHLLDKIEPAQLCSIKTFNEEKELEKAEHCGTHKKFDEDENPFSEDDNDNQRSENENDEPDKTSREEAGKQDKKKRKVKLETESDDEPKAKKTKVEPSDSVSASSKSKRKISSGSDQETEKIKHRKEESGDKDDEQPTKKKKREVESENESDKKERKKRLHSGGDGDPDNVKIRKDEDGKEDVLPKQENPETDDNIAHELSNNEDEVGDFDGDRKKRNRKKRKKSKKEKACSGLQILTKKEWKVMRNRYLTEQRKRMSDLKKHLAQKRWEYYSSTKEDLIQENDDTEVKQEETPQNEKSSDARVSYQAGVIVKIVLDEPIADKDSFKNELKKKPEIKYIDVKECSNIVHLRFATSEAALQFVQNSSWQGTTVLEGSEEQDYWDKVWKDRENKINKNIRKPKSGRKKLLEKAENMRAMHIRFD</sequence>
<dbReference type="Pfam" id="PF05383">
    <property type="entry name" value="La"/>
    <property type="match status" value="1"/>
</dbReference>